<name>A0ABX1QIE3_9PROT</name>
<feature type="binding site" evidence="10">
    <location>
        <begin position="93"/>
        <end position="94"/>
    </location>
    <ligand>
        <name>substrate</name>
    </ligand>
</feature>
<evidence type="ECO:0000256" key="3">
    <source>
        <dbReference type="ARBA" id="ARBA00022519"/>
    </source>
</evidence>
<keyword evidence="6 10" id="KW-0378">Hydrolase</keyword>
<dbReference type="HAMAP" id="MF_00575">
    <property type="entry name" value="LpxH"/>
    <property type="match status" value="1"/>
</dbReference>
<dbReference type="Proteomes" id="UP000669605">
    <property type="component" value="Unassembled WGS sequence"/>
</dbReference>
<evidence type="ECO:0000259" key="11">
    <source>
        <dbReference type="Pfam" id="PF00149"/>
    </source>
</evidence>
<comment type="cofactor">
    <cofactor evidence="10">
        <name>Mn(2+)</name>
        <dbReference type="ChEBI" id="CHEBI:29035"/>
    </cofactor>
    <text evidence="10">Binds 2 Mn(2+) ions per subunit in a binuclear metal center.</text>
</comment>
<feature type="binding site" evidence="10">
    <location>
        <position position="93"/>
    </location>
    <ligand>
        <name>Mn(2+)</name>
        <dbReference type="ChEBI" id="CHEBI:29035"/>
        <label>2</label>
    </ligand>
</feature>
<evidence type="ECO:0000256" key="9">
    <source>
        <dbReference type="ARBA" id="ARBA00023211"/>
    </source>
</evidence>
<sequence>MTALPTFEAPRLRLPRATFVSDLHLDIDRDTPRLHAFCEWLTRRPAEEPVFLLGDIFEFWIGDDWTHPVMESLVAACAAARARGVSFHFLTGNRDFLVGETFAARAGWAMLPDPVAVEIAGRAFVLTHGDLLCTDDHAYQAWRAQARQPAAQAAFLAQPLPARIAFAQRSREQSRAYQGALESPIDVNEGEVRRWLETYPSAVLLHGHTHRCAVHRYSIADEQRERWVLPEWHDTARWLEIVPEGATWHGVTPARVEHR</sequence>
<feature type="binding site" evidence="10">
    <location>
        <position position="208"/>
    </location>
    <ligand>
        <name>Mn(2+)</name>
        <dbReference type="ChEBI" id="CHEBI:29035"/>
        <label>2</label>
    </ligand>
</feature>
<keyword evidence="2 10" id="KW-0444">Lipid biosynthesis</keyword>
<evidence type="ECO:0000256" key="2">
    <source>
        <dbReference type="ARBA" id="ARBA00022516"/>
    </source>
</evidence>
<evidence type="ECO:0000256" key="1">
    <source>
        <dbReference type="ARBA" id="ARBA00022475"/>
    </source>
</evidence>
<keyword evidence="1 10" id="KW-1003">Cell membrane</keyword>
<dbReference type="InterPro" id="IPR043461">
    <property type="entry name" value="LpxH-like"/>
</dbReference>
<feature type="binding site" evidence="10">
    <location>
        <position position="174"/>
    </location>
    <ligand>
        <name>substrate</name>
    </ligand>
</feature>
<dbReference type="Pfam" id="PF00149">
    <property type="entry name" value="Metallophos"/>
    <property type="match status" value="1"/>
</dbReference>
<proteinExistence type="inferred from homology"/>
<dbReference type="CDD" id="cd07398">
    <property type="entry name" value="MPP_YbbF-LpxH"/>
    <property type="match status" value="1"/>
</dbReference>
<protein>
    <recommendedName>
        <fullName evidence="10">UDP-2,3-diacylglucosamine hydrolase</fullName>
        <ecNumber evidence="10">3.6.1.54</ecNumber>
    </recommendedName>
    <alternativeName>
        <fullName evidence="10">UDP-2,3-diacylglucosamine diphosphatase</fullName>
    </alternativeName>
</protein>
<comment type="function">
    <text evidence="10">Hydrolyzes the pyrophosphate bond of UDP-2,3-diacylglucosamine to yield 2,3-diacylglucosamine 1-phosphate (lipid X) and UMP by catalyzing the attack of water at the alpha-P atom. Involved in the biosynthesis of lipid A, a phosphorylated glycolipid that anchors the lipopolysaccharide to the outer membrane of the cell.</text>
</comment>
<comment type="pathway">
    <text evidence="10">Glycolipid biosynthesis; lipid IV(A) biosynthesis; lipid IV(A) from (3R)-3-hydroxytetradecanoyl-[acyl-carrier-protein] and UDP-N-acetyl-alpha-D-glucosamine: step 4/6.</text>
</comment>
<dbReference type="NCBIfam" id="NF003743">
    <property type="entry name" value="PRK05340.1"/>
    <property type="match status" value="1"/>
</dbReference>
<dbReference type="GO" id="GO:0016787">
    <property type="term" value="F:hydrolase activity"/>
    <property type="evidence" value="ECO:0007669"/>
    <property type="project" value="UniProtKB-KW"/>
</dbReference>
<feature type="binding site" evidence="10">
    <location>
        <position position="24"/>
    </location>
    <ligand>
        <name>Mn(2+)</name>
        <dbReference type="ChEBI" id="CHEBI:29035"/>
        <label>1</label>
    </ligand>
</feature>
<dbReference type="Gene3D" id="3.60.21.10">
    <property type="match status" value="1"/>
</dbReference>
<gene>
    <name evidence="10" type="primary">lpxH</name>
    <name evidence="12" type="ORF">GV368_01565</name>
</gene>
<evidence type="ECO:0000256" key="4">
    <source>
        <dbReference type="ARBA" id="ARBA00022556"/>
    </source>
</evidence>
<comment type="catalytic activity">
    <reaction evidence="10">
        <text>UDP-2-N,3-O-bis[(3R)-3-hydroxytetradecanoyl]-alpha-D-glucosamine + H2O = 2-N,3-O-bis[(3R)-3-hydroxytetradecanoyl]-alpha-D-glucosaminyl 1-phosphate + UMP + 2 H(+)</text>
        <dbReference type="Rhea" id="RHEA:25213"/>
        <dbReference type="ChEBI" id="CHEBI:15377"/>
        <dbReference type="ChEBI" id="CHEBI:15378"/>
        <dbReference type="ChEBI" id="CHEBI:57865"/>
        <dbReference type="ChEBI" id="CHEBI:57957"/>
        <dbReference type="ChEBI" id="CHEBI:78847"/>
        <dbReference type="EC" id="3.6.1.54"/>
    </reaction>
</comment>
<comment type="caution">
    <text evidence="10">Lacks conserved residue(s) required for the propagation of feature annotation.</text>
</comment>
<accession>A0ABX1QIE3</accession>
<evidence type="ECO:0000313" key="12">
    <source>
        <dbReference type="EMBL" id="NMH15817.1"/>
    </source>
</evidence>
<keyword evidence="13" id="KW-1185">Reference proteome</keyword>
<feature type="domain" description="Calcineurin-like phosphoesterase" evidence="11">
    <location>
        <begin position="16"/>
        <end position="212"/>
    </location>
</feature>
<organism evidence="12 13">
    <name type="scientific">Tepidiphilus baoligensis</name>
    <dbReference type="NCBI Taxonomy" id="2698687"/>
    <lineage>
        <taxon>Bacteria</taxon>
        <taxon>Pseudomonadati</taxon>
        <taxon>Pseudomonadota</taxon>
        <taxon>Hydrogenophilia</taxon>
        <taxon>Hydrogenophilales</taxon>
        <taxon>Hydrogenophilaceae</taxon>
        <taxon>Tepidiphilus</taxon>
    </lineage>
</organism>
<evidence type="ECO:0000313" key="13">
    <source>
        <dbReference type="Proteomes" id="UP000669605"/>
    </source>
</evidence>
<feature type="binding site" evidence="10">
    <location>
        <position position="136"/>
    </location>
    <ligand>
        <name>substrate</name>
    </ligand>
</feature>
<keyword evidence="7 10" id="KW-0443">Lipid metabolism</keyword>
<dbReference type="SUPFAM" id="SSF56300">
    <property type="entry name" value="Metallo-dependent phosphatases"/>
    <property type="match status" value="1"/>
</dbReference>
<evidence type="ECO:0000256" key="5">
    <source>
        <dbReference type="ARBA" id="ARBA00022723"/>
    </source>
</evidence>
<dbReference type="InterPro" id="IPR010138">
    <property type="entry name" value="UDP-diacylglucosamine_Hdrlase"/>
</dbReference>
<feature type="binding site" evidence="10">
    <location>
        <position position="210"/>
    </location>
    <ligand>
        <name>Mn(2+)</name>
        <dbReference type="ChEBI" id="CHEBI:29035"/>
        <label>1</label>
    </ligand>
</feature>
<evidence type="ECO:0000256" key="6">
    <source>
        <dbReference type="ARBA" id="ARBA00022801"/>
    </source>
</evidence>
<feature type="binding site" evidence="10">
    <location>
        <position position="128"/>
    </location>
    <ligand>
        <name>Mn(2+)</name>
        <dbReference type="ChEBI" id="CHEBI:29035"/>
        <label>2</label>
    </ligand>
</feature>
<comment type="caution">
    <text evidence="12">The sequence shown here is derived from an EMBL/GenBank/DDBJ whole genome shotgun (WGS) entry which is preliminary data.</text>
</comment>
<feature type="binding site" evidence="10">
    <location>
        <position position="55"/>
    </location>
    <ligand>
        <name>Mn(2+)</name>
        <dbReference type="ChEBI" id="CHEBI:29035"/>
        <label>2</label>
    </ligand>
</feature>
<evidence type="ECO:0000256" key="8">
    <source>
        <dbReference type="ARBA" id="ARBA00023136"/>
    </source>
</evidence>
<keyword evidence="3 10" id="KW-0997">Cell inner membrane</keyword>
<keyword evidence="9 10" id="KW-0464">Manganese</keyword>
<dbReference type="PANTHER" id="PTHR34990">
    <property type="entry name" value="UDP-2,3-DIACYLGLUCOSAMINE HYDROLASE-RELATED"/>
    <property type="match status" value="1"/>
</dbReference>
<comment type="subcellular location">
    <subcellularLocation>
        <location evidence="10">Cell inner membrane</location>
        <topology evidence="10">Peripheral membrane protein</topology>
        <orientation evidence="10">Cytoplasmic side</orientation>
    </subcellularLocation>
</comment>
<feature type="binding site" evidence="10">
    <location>
        <position position="22"/>
    </location>
    <ligand>
        <name>Mn(2+)</name>
        <dbReference type="ChEBI" id="CHEBI:29035"/>
        <label>1</label>
    </ligand>
</feature>
<dbReference type="InterPro" id="IPR004843">
    <property type="entry name" value="Calcineurin-like_PHP"/>
</dbReference>
<feature type="binding site" evidence="10">
    <location>
        <position position="55"/>
    </location>
    <ligand>
        <name>Mn(2+)</name>
        <dbReference type="ChEBI" id="CHEBI:29035"/>
        <label>1</label>
    </ligand>
</feature>
<comment type="similarity">
    <text evidence="10">Belongs to the LpxH family.</text>
</comment>
<dbReference type="RefSeq" id="WP_169114875.1">
    <property type="nucleotide sequence ID" value="NZ_JAAAUB010000001.1"/>
</dbReference>
<keyword evidence="5 10" id="KW-0479">Metal-binding</keyword>
<evidence type="ECO:0000256" key="7">
    <source>
        <dbReference type="ARBA" id="ARBA00023098"/>
    </source>
</evidence>
<keyword evidence="4 10" id="KW-0441">Lipid A biosynthesis</keyword>
<dbReference type="EMBL" id="JAAAUB010000001">
    <property type="protein sequence ID" value="NMH15817.1"/>
    <property type="molecule type" value="Genomic_DNA"/>
</dbReference>
<keyword evidence="8 10" id="KW-0472">Membrane</keyword>
<dbReference type="EC" id="3.6.1.54" evidence="10"/>
<dbReference type="PANTHER" id="PTHR34990:SF1">
    <property type="entry name" value="UDP-2,3-DIACYLGLUCOSAMINE HYDROLASE"/>
    <property type="match status" value="1"/>
</dbReference>
<reference evidence="12 13" key="1">
    <citation type="journal article" date="2020" name="Curr. Microbiol.">
        <title>Tepidiphilus baoligensis sp. nov., a Novel Bacterium of the Family Hydrogenophilaceae Isolated from an Oil Reservoir.</title>
        <authorList>
            <person name="Zhang X."/>
            <person name="Wang G."/>
            <person name="Ma X."/>
            <person name="Yu J."/>
            <person name="You J."/>
            <person name="Xue Y."/>
            <person name="Ma Y."/>
        </authorList>
    </citation>
    <scope>NUCLEOTIDE SEQUENCE [LARGE SCALE GENOMIC DNA]</scope>
    <source>
        <strain evidence="12 13">B18-69</strain>
    </source>
</reference>
<dbReference type="NCBIfam" id="TIGR01854">
    <property type="entry name" value="lipid_A_lpxH"/>
    <property type="match status" value="1"/>
</dbReference>
<evidence type="ECO:0000256" key="10">
    <source>
        <dbReference type="HAMAP-Rule" id="MF_00575"/>
    </source>
</evidence>
<feature type="binding site" evidence="10">
    <location>
        <position position="208"/>
    </location>
    <ligand>
        <name>substrate</name>
    </ligand>
</feature>
<dbReference type="InterPro" id="IPR029052">
    <property type="entry name" value="Metallo-depent_PP-like"/>
</dbReference>